<organism evidence="1">
    <name type="scientific">Phytophthora nicotianae</name>
    <name type="common">Potato buckeye rot agent</name>
    <name type="synonym">Phytophthora parasitica</name>
    <dbReference type="NCBI Taxonomy" id="4792"/>
    <lineage>
        <taxon>Eukaryota</taxon>
        <taxon>Sar</taxon>
        <taxon>Stramenopiles</taxon>
        <taxon>Oomycota</taxon>
        <taxon>Peronosporomycetes</taxon>
        <taxon>Peronosporales</taxon>
        <taxon>Peronosporaceae</taxon>
        <taxon>Phytophthora</taxon>
    </lineage>
</organism>
<sequence>MTTQPQTCVGGLLYSRQERFQSFREFDWFSQQREIRPASSYLSRVMSPSQVSSDDFPRLAGARNFDVWKE</sequence>
<gene>
    <name evidence="1" type="ORF">L914_05031</name>
</gene>
<dbReference type="AlphaFoldDB" id="W2NQY4"/>
<protein>
    <submittedName>
        <fullName evidence="1">Uncharacterized protein</fullName>
    </submittedName>
</protein>
<dbReference type="EMBL" id="KI691890">
    <property type="protein sequence ID" value="ETM51036.1"/>
    <property type="molecule type" value="Genomic_DNA"/>
</dbReference>
<name>W2NQY4_PHYNI</name>
<dbReference type="Proteomes" id="UP000054532">
    <property type="component" value="Unassembled WGS sequence"/>
</dbReference>
<reference evidence="1" key="1">
    <citation type="submission" date="2013-11" db="EMBL/GenBank/DDBJ databases">
        <title>The Genome Sequence of Phytophthora parasitica IAC_01/95.</title>
        <authorList>
            <consortium name="The Broad Institute Genomics Platform"/>
            <person name="Russ C."/>
            <person name="Tyler B."/>
            <person name="Panabieres F."/>
            <person name="Shan W."/>
            <person name="Tripathy S."/>
            <person name="Grunwald N."/>
            <person name="Machado M."/>
            <person name="Johnson C.S."/>
            <person name="Arredondo F."/>
            <person name="Hong C."/>
            <person name="Coffey M."/>
            <person name="Young S.K."/>
            <person name="Zeng Q."/>
            <person name="Gargeya S."/>
            <person name="Fitzgerald M."/>
            <person name="Abouelleil A."/>
            <person name="Alvarado L."/>
            <person name="Chapman S.B."/>
            <person name="Gainer-Dewar J."/>
            <person name="Goldberg J."/>
            <person name="Griggs A."/>
            <person name="Gujja S."/>
            <person name="Hansen M."/>
            <person name="Howarth C."/>
            <person name="Imamovic A."/>
            <person name="Ireland A."/>
            <person name="Larimer J."/>
            <person name="McCowan C."/>
            <person name="Murphy C."/>
            <person name="Pearson M."/>
            <person name="Poon T.W."/>
            <person name="Priest M."/>
            <person name="Roberts A."/>
            <person name="Saif S."/>
            <person name="Shea T."/>
            <person name="Sykes S."/>
            <person name="Wortman J."/>
            <person name="Nusbaum C."/>
            <person name="Birren B."/>
        </authorList>
    </citation>
    <scope>NUCLEOTIDE SEQUENCE [LARGE SCALE GENOMIC DNA]</scope>
    <source>
        <strain evidence="1">IAC_01/95</strain>
    </source>
</reference>
<proteinExistence type="predicted"/>
<evidence type="ECO:0000313" key="1">
    <source>
        <dbReference type="EMBL" id="ETM51036.1"/>
    </source>
</evidence>
<accession>W2NQY4</accession>